<reference evidence="3" key="1">
    <citation type="submission" date="2016-10" db="EMBL/GenBank/DDBJ databases">
        <authorList>
            <person name="Varghese N."/>
            <person name="Submissions S."/>
        </authorList>
    </citation>
    <scope>NUCLEOTIDE SEQUENCE [LARGE SCALE GENOMIC DNA]</scope>
    <source>
        <strain evidence="3">LMG 25967</strain>
    </source>
</reference>
<dbReference type="InterPro" id="IPR000073">
    <property type="entry name" value="AB_hydrolase_1"/>
</dbReference>
<evidence type="ECO:0000313" key="3">
    <source>
        <dbReference type="Proteomes" id="UP000242930"/>
    </source>
</evidence>
<gene>
    <name evidence="2" type="ORF">SAMN05216201_101463</name>
</gene>
<name>A0A1H6SVU1_9PSED</name>
<dbReference type="PANTHER" id="PTHR46438">
    <property type="entry name" value="ALPHA/BETA-HYDROLASES SUPERFAMILY PROTEIN"/>
    <property type="match status" value="1"/>
</dbReference>
<dbReference type="Gene3D" id="3.40.50.1820">
    <property type="entry name" value="alpha/beta hydrolase"/>
    <property type="match status" value="2"/>
</dbReference>
<dbReference type="InterPro" id="IPR029058">
    <property type="entry name" value="AB_hydrolase_fold"/>
</dbReference>
<accession>A0A1H6SVU1</accession>
<dbReference type="AlphaFoldDB" id="A0A1H6SVU1"/>
<organism evidence="2 3">
    <name type="scientific">Pseudomonas linyingensis</name>
    <dbReference type="NCBI Taxonomy" id="915471"/>
    <lineage>
        <taxon>Bacteria</taxon>
        <taxon>Pseudomonadati</taxon>
        <taxon>Pseudomonadota</taxon>
        <taxon>Gammaproteobacteria</taxon>
        <taxon>Pseudomonadales</taxon>
        <taxon>Pseudomonadaceae</taxon>
        <taxon>Pseudomonas</taxon>
    </lineage>
</organism>
<feature type="domain" description="AB hydrolase-1" evidence="1">
    <location>
        <begin position="8"/>
        <end position="194"/>
    </location>
</feature>
<dbReference type="RefSeq" id="WP_090306268.1">
    <property type="nucleotide sequence ID" value="NZ_FNZE01000001.1"/>
</dbReference>
<dbReference type="EMBL" id="FNZE01000001">
    <property type="protein sequence ID" value="SEI67692.1"/>
    <property type="molecule type" value="Genomic_DNA"/>
</dbReference>
<dbReference type="SUPFAM" id="SSF53474">
    <property type="entry name" value="alpha/beta-Hydrolases"/>
    <property type="match status" value="1"/>
</dbReference>
<keyword evidence="3" id="KW-1185">Reference proteome</keyword>
<dbReference type="Proteomes" id="UP000242930">
    <property type="component" value="Unassembled WGS sequence"/>
</dbReference>
<dbReference type="STRING" id="915471.SAMN05216201_101463"/>
<evidence type="ECO:0000313" key="2">
    <source>
        <dbReference type="EMBL" id="SEI67692.1"/>
    </source>
</evidence>
<protein>
    <submittedName>
        <fullName evidence="2">Pimeloyl-ACP methyl ester carboxylesterase</fullName>
    </submittedName>
</protein>
<dbReference type="Pfam" id="PF12697">
    <property type="entry name" value="Abhydrolase_6"/>
    <property type="match status" value="1"/>
</dbReference>
<evidence type="ECO:0000259" key="1">
    <source>
        <dbReference type="Pfam" id="PF12697"/>
    </source>
</evidence>
<proteinExistence type="predicted"/>
<dbReference type="OrthoDB" id="5521505at2"/>
<sequence>MTTSPSKLLFLPGASGNTEFWRPAAECLAHPAQQVHIGWPGFGSTPPDPSVTGMADLVARVLPEIDQPTALVAQSMGGIVAVCAALERPERVTHLVLTVTSGGVDMSALGAQDWRADFAAANPSLPRWFVDDRTDLTSRLAELHMPVLLLWGDADPISPVRVGQRLAELLPRAELHVFTGGGHDLGFTHAAEVAGLIDRHLARG</sequence>